<reference evidence="3 4" key="1">
    <citation type="submission" date="2020-07" db="EMBL/GenBank/DDBJ databases">
        <title>Sequencing the genomes of 1000 actinobacteria strains.</title>
        <authorList>
            <person name="Klenk H.-P."/>
        </authorList>
    </citation>
    <scope>NUCLEOTIDE SEQUENCE [LARGE SCALE GENOMIC DNA]</scope>
    <source>
        <strain evidence="3 4">DSM 24552</strain>
    </source>
</reference>
<feature type="transmembrane region" description="Helical" evidence="2">
    <location>
        <begin position="105"/>
        <end position="128"/>
    </location>
</feature>
<dbReference type="EMBL" id="JACCAC010000001">
    <property type="protein sequence ID" value="NYG54369.1"/>
    <property type="molecule type" value="Genomic_DNA"/>
</dbReference>
<evidence type="ECO:0000256" key="2">
    <source>
        <dbReference type="SAM" id="Phobius"/>
    </source>
</evidence>
<accession>A0A7Y9RUI7</accession>
<name>A0A7Y9RUI7_9ACTN</name>
<dbReference type="AlphaFoldDB" id="A0A7Y9RUI7"/>
<keyword evidence="4" id="KW-1185">Reference proteome</keyword>
<feature type="transmembrane region" description="Helical" evidence="2">
    <location>
        <begin position="363"/>
        <end position="384"/>
    </location>
</feature>
<keyword evidence="2" id="KW-1133">Transmembrane helix</keyword>
<feature type="transmembrane region" description="Helical" evidence="2">
    <location>
        <begin position="68"/>
        <end position="93"/>
    </location>
</feature>
<gene>
    <name evidence="3" type="ORF">BJ989_000673</name>
</gene>
<evidence type="ECO:0000256" key="1">
    <source>
        <dbReference type="SAM" id="MobiDB-lite"/>
    </source>
</evidence>
<keyword evidence="2" id="KW-0472">Membrane</keyword>
<organism evidence="3 4">
    <name type="scientific">Nocardioides perillae</name>
    <dbReference type="NCBI Taxonomy" id="1119534"/>
    <lineage>
        <taxon>Bacteria</taxon>
        <taxon>Bacillati</taxon>
        <taxon>Actinomycetota</taxon>
        <taxon>Actinomycetes</taxon>
        <taxon>Propionibacteriales</taxon>
        <taxon>Nocardioidaceae</taxon>
        <taxon>Nocardioides</taxon>
    </lineage>
</organism>
<sequence>MNATRALLRQDGAAVTTSARPSRIGAVDLGVVLRPFTSLVAAQLVGTALGFLFWVVAARGVPAATVGLVSAGVAAQALLGKVAVLGVGTHLIAELPPLGAAGRRSLLRAGTTVVTVAGLLAGALFVGAVELVPALDGATVHQLFGGPVAVAVFVAGTAATAVGLLLDQAVLGAQRSSLQVLRNLVASGLRFPLGVALLAVGLTGSGALLLCWALPLALSSVLVWRRLFPRGSVDGRGSEPGVLAHSARHAGGALRQHALDLSLSAGPLLMPVVAAAVLAPEANARFAIAWLVATFVFVPPYMLATALFAASVHEPLDDFCRRARRTLPGGLAISAVLGAAAALAAPYVLGVFGPGYAEESSRLLALLVPAGLWMVLKDHVVALWRVQGRVTSAAGLAGGGVLLEVSGAAAGAAVAGAPGLCVGWLLALGVQAYGAAPVVHGILRAPLGPPTPTAPTAPTAAAPGRPLTEEAR</sequence>
<feature type="transmembrane region" description="Helical" evidence="2">
    <location>
        <begin position="148"/>
        <end position="168"/>
    </location>
</feature>
<feature type="transmembrane region" description="Helical" evidence="2">
    <location>
        <begin position="331"/>
        <end position="357"/>
    </location>
</feature>
<feature type="transmembrane region" description="Helical" evidence="2">
    <location>
        <begin position="286"/>
        <end position="310"/>
    </location>
</feature>
<evidence type="ECO:0000313" key="3">
    <source>
        <dbReference type="EMBL" id="NYG54369.1"/>
    </source>
</evidence>
<dbReference type="RefSeq" id="WP_179517004.1">
    <property type="nucleotide sequence ID" value="NZ_JACCAC010000001.1"/>
</dbReference>
<feature type="transmembrane region" description="Helical" evidence="2">
    <location>
        <begin position="258"/>
        <end position="280"/>
    </location>
</feature>
<protein>
    <submittedName>
        <fullName evidence="3">O-antigen/teichoic acid export membrane protein</fullName>
    </submittedName>
</protein>
<feature type="region of interest" description="Disordered" evidence="1">
    <location>
        <begin position="450"/>
        <end position="472"/>
    </location>
</feature>
<keyword evidence="2" id="KW-0812">Transmembrane</keyword>
<comment type="caution">
    <text evidence="3">The sequence shown here is derived from an EMBL/GenBank/DDBJ whole genome shotgun (WGS) entry which is preliminary data.</text>
</comment>
<proteinExistence type="predicted"/>
<dbReference type="Proteomes" id="UP000544110">
    <property type="component" value="Unassembled WGS sequence"/>
</dbReference>
<feature type="transmembrane region" description="Helical" evidence="2">
    <location>
        <begin position="31"/>
        <end position="56"/>
    </location>
</feature>
<feature type="compositionally biased region" description="Low complexity" evidence="1">
    <location>
        <begin position="456"/>
        <end position="466"/>
    </location>
</feature>
<evidence type="ECO:0000313" key="4">
    <source>
        <dbReference type="Proteomes" id="UP000544110"/>
    </source>
</evidence>